<reference evidence="1 2" key="1">
    <citation type="journal article" date="2018" name="Sci. Rep.">
        <title>Comparative genomics provides insights into the lifestyle and reveals functional heterogeneity of dark septate endophytic fungi.</title>
        <authorList>
            <person name="Knapp D.G."/>
            <person name="Nemeth J.B."/>
            <person name="Barry K."/>
            <person name="Hainaut M."/>
            <person name="Henrissat B."/>
            <person name="Johnson J."/>
            <person name="Kuo A."/>
            <person name="Lim J.H.P."/>
            <person name="Lipzen A."/>
            <person name="Nolan M."/>
            <person name="Ohm R.A."/>
            <person name="Tamas L."/>
            <person name="Grigoriev I.V."/>
            <person name="Spatafora J.W."/>
            <person name="Nagy L.G."/>
            <person name="Kovacs G.M."/>
        </authorList>
    </citation>
    <scope>NUCLEOTIDE SEQUENCE [LARGE SCALE GENOMIC DNA]</scope>
    <source>
        <strain evidence="1 2">DSE2036</strain>
    </source>
</reference>
<dbReference type="EMBL" id="KZ805504">
    <property type="protein sequence ID" value="PVH95215.1"/>
    <property type="molecule type" value="Genomic_DNA"/>
</dbReference>
<accession>A0A2V1DAZ4</accession>
<evidence type="ECO:0000313" key="1">
    <source>
        <dbReference type="EMBL" id="PVH95215.1"/>
    </source>
</evidence>
<sequence>MADPFTALGSAASVLSIIDILARAGKIVMDLRNQWTDADFTLLNLSSQMTALRVALSEINTWMENSADETHHQLVMDLETSLECCSLLATRIEAEIAELPKLADGSLAAGSKVRLILKSSGIVEIQNMLGRQTSALTLLLTACNSNTLSDQQKLLEAPKMRKTIDSVQKDTASLIVNRDASSLHTTQTDNLSKLSMMFAFDGELFGSKVY</sequence>
<evidence type="ECO:0000313" key="2">
    <source>
        <dbReference type="Proteomes" id="UP000244855"/>
    </source>
</evidence>
<proteinExistence type="predicted"/>
<dbReference type="AlphaFoldDB" id="A0A2V1DAZ4"/>
<dbReference type="OrthoDB" id="5817230at2759"/>
<feature type="non-terminal residue" evidence="1">
    <location>
        <position position="210"/>
    </location>
</feature>
<name>A0A2V1DAZ4_9PLEO</name>
<organism evidence="1 2">
    <name type="scientific">Periconia macrospinosa</name>
    <dbReference type="NCBI Taxonomy" id="97972"/>
    <lineage>
        <taxon>Eukaryota</taxon>
        <taxon>Fungi</taxon>
        <taxon>Dikarya</taxon>
        <taxon>Ascomycota</taxon>
        <taxon>Pezizomycotina</taxon>
        <taxon>Dothideomycetes</taxon>
        <taxon>Pleosporomycetidae</taxon>
        <taxon>Pleosporales</taxon>
        <taxon>Massarineae</taxon>
        <taxon>Periconiaceae</taxon>
        <taxon>Periconia</taxon>
    </lineage>
</organism>
<evidence type="ECO:0008006" key="3">
    <source>
        <dbReference type="Google" id="ProtNLM"/>
    </source>
</evidence>
<dbReference type="STRING" id="97972.A0A2V1DAZ4"/>
<keyword evidence="2" id="KW-1185">Reference proteome</keyword>
<dbReference type="Proteomes" id="UP000244855">
    <property type="component" value="Unassembled WGS sequence"/>
</dbReference>
<gene>
    <name evidence="1" type="ORF">DM02DRAFT_571625</name>
</gene>
<protein>
    <recommendedName>
        <fullName evidence="3">Fungal N-terminal domain-containing protein</fullName>
    </recommendedName>
</protein>